<dbReference type="eggNOG" id="KOG0504">
    <property type="taxonomic scope" value="Eukaryota"/>
</dbReference>
<feature type="region of interest" description="Disordered" evidence="1">
    <location>
        <begin position="134"/>
        <end position="172"/>
    </location>
</feature>
<dbReference type="HOGENOM" id="CLU_078327_0_0_1"/>
<reference evidence="2 3" key="2">
    <citation type="journal article" date="2012" name="PLoS Pathog.">
        <title>Diverse lifestyles and strategies of plant pathogenesis encoded in the genomes of eighteen Dothideomycetes fungi.</title>
        <authorList>
            <person name="Ohm R.A."/>
            <person name="Feau N."/>
            <person name="Henrissat B."/>
            <person name="Schoch C.L."/>
            <person name="Horwitz B.A."/>
            <person name="Barry K.W."/>
            <person name="Condon B.J."/>
            <person name="Copeland A.C."/>
            <person name="Dhillon B."/>
            <person name="Glaser F."/>
            <person name="Hesse C.N."/>
            <person name="Kosti I."/>
            <person name="LaButti K."/>
            <person name="Lindquist E.A."/>
            <person name="Lucas S."/>
            <person name="Salamov A.A."/>
            <person name="Bradshaw R.E."/>
            <person name="Ciuffetti L."/>
            <person name="Hamelin R.C."/>
            <person name="Kema G.H.J."/>
            <person name="Lawrence C."/>
            <person name="Scott J.A."/>
            <person name="Spatafora J.W."/>
            <person name="Turgeon B.G."/>
            <person name="de Wit P.J.G.M."/>
            <person name="Zhong S."/>
            <person name="Goodwin S.B."/>
            <person name="Grigoriev I.V."/>
        </authorList>
    </citation>
    <scope>NUCLEOTIDE SEQUENCE [LARGE SCALE GENOMIC DNA]</scope>
    <source>
        <strain evidence="3">NZE10 / CBS 128990</strain>
    </source>
</reference>
<name>N1Q299_DOTSN</name>
<sequence length="221" mass="23874">MAQSPNIDLLLNLAAERPSTVLEQLQAHPGLASKQDAHGYSLVHAAASYGHEELLRALIRTYNVDPNIADEDGETALFSVEEVRLAKKLIELGTDPSMKNSEGQLAAEKLDDEDEQPDVAAYLRELATEGSDAATTGAQTNGVHPPPPVPGGMQVNVGTMRADEAGEAPDPEFRRRIEELAARPDFQDEAGQAELRRLVEDAISGVTQHVQAPPSTRRRVD</sequence>
<dbReference type="Gene3D" id="1.25.40.20">
    <property type="entry name" value="Ankyrin repeat-containing domain"/>
    <property type="match status" value="1"/>
</dbReference>
<protein>
    <submittedName>
        <fullName evidence="2">Uncharacterized protein</fullName>
    </submittedName>
</protein>
<evidence type="ECO:0000256" key="1">
    <source>
        <dbReference type="SAM" id="MobiDB-lite"/>
    </source>
</evidence>
<proteinExistence type="predicted"/>
<accession>N1Q299</accession>
<dbReference type="InterPro" id="IPR002110">
    <property type="entry name" value="Ankyrin_rpt"/>
</dbReference>
<dbReference type="OMA" id="CLFVTET"/>
<dbReference type="AlphaFoldDB" id="N1Q299"/>
<feature type="region of interest" description="Disordered" evidence="1">
    <location>
        <begin position="95"/>
        <end position="114"/>
    </location>
</feature>
<organism evidence="2 3">
    <name type="scientific">Dothistroma septosporum (strain NZE10 / CBS 128990)</name>
    <name type="common">Red band needle blight fungus</name>
    <name type="synonym">Mycosphaerella pini</name>
    <dbReference type="NCBI Taxonomy" id="675120"/>
    <lineage>
        <taxon>Eukaryota</taxon>
        <taxon>Fungi</taxon>
        <taxon>Dikarya</taxon>
        <taxon>Ascomycota</taxon>
        <taxon>Pezizomycotina</taxon>
        <taxon>Dothideomycetes</taxon>
        <taxon>Dothideomycetidae</taxon>
        <taxon>Mycosphaerellales</taxon>
        <taxon>Mycosphaerellaceae</taxon>
        <taxon>Dothistroma</taxon>
    </lineage>
</organism>
<dbReference type="STRING" id="675120.N1Q299"/>
<dbReference type="InterPro" id="IPR036770">
    <property type="entry name" value="Ankyrin_rpt-contain_sf"/>
</dbReference>
<keyword evidence="3" id="KW-1185">Reference proteome</keyword>
<reference evidence="3" key="1">
    <citation type="journal article" date="2012" name="PLoS Genet.">
        <title>The genomes of the fungal plant pathogens Cladosporium fulvum and Dothistroma septosporum reveal adaptation to different hosts and lifestyles but also signatures of common ancestry.</title>
        <authorList>
            <person name="de Wit P.J.G.M."/>
            <person name="van der Burgt A."/>
            <person name="Oekmen B."/>
            <person name="Stergiopoulos I."/>
            <person name="Abd-Elsalam K.A."/>
            <person name="Aerts A.L."/>
            <person name="Bahkali A.H."/>
            <person name="Beenen H.G."/>
            <person name="Chettri P."/>
            <person name="Cox M.P."/>
            <person name="Datema E."/>
            <person name="de Vries R.P."/>
            <person name="Dhillon B."/>
            <person name="Ganley A.R."/>
            <person name="Griffiths S.A."/>
            <person name="Guo Y."/>
            <person name="Hamelin R.C."/>
            <person name="Henrissat B."/>
            <person name="Kabir M.S."/>
            <person name="Jashni M.K."/>
            <person name="Kema G."/>
            <person name="Klaubauf S."/>
            <person name="Lapidus A."/>
            <person name="Levasseur A."/>
            <person name="Lindquist E."/>
            <person name="Mehrabi R."/>
            <person name="Ohm R.A."/>
            <person name="Owen T.J."/>
            <person name="Salamov A."/>
            <person name="Schwelm A."/>
            <person name="Schijlen E."/>
            <person name="Sun H."/>
            <person name="van den Burg H.A."/>
            <person name="van Ham R.C.H.J."/>
            <person name="Zhang S."/>
            <person name="Goodwin S.B."/>
            <person name="Grigoriev I.V."/>
            <person name="Collemare J."/>
            <person name="Bradshaw R.E."/>
        </authorList>
    </citation>
    <scope>NUCLEOTIDE SEQUENCE [LARGE SCALE GENOMIC DNA]</scope>
    <source>
        <strain evidence="3">NZE10 / CBS 128990</strain>
    </source>
</reference>
<gene>
    <name evidence="2" type="ORF">DOTSEDRAFT_122410</name>
</gene>
<dbReference type="Proteomes" id="UP000016933">
    <property type="component" value="Unassembled WGS sequence"/>
</dbReference>
<dbReference type="Pfam" id="PF12796">
    <property type="entry name" value="Ank_2"/>
    <property type="match status" value="1"/>
</dbReference>
<evidence type="ECO:0000313" key="2">
    <source>
        <dbReference type="EMBL" id="EME48760.1"/>
    </source>
</evidence>
<dbReference type="EMBL" id="KB446535">
    <property type="protein sequence ID" value="EME48760.1"/>
    <property type="molecule type" value="Genomic_DNA"/>
</dbReference>
<dbReference type="SUPFAM" id="SSF48403">
    <property type="entry name" value="Ankyrin repeat"/>
    <property type="match status" value="1"/>
</dbReference>
<evidence type="ECO:0000313" key="3">
    <source>
        <dbReference type="Proteomes" id="UP000016933"/>
    </source>
</evidence>
<dbReference type="OrthoDB" id="202415at2759"/>